<comment type="caution">
    <text evidence="3">The sequence shown here is derived from an EMBL/GenBank/DDBJ whole genome shotgun (WGS) entry which is preliminary data.</text>
</comment>
<evidence type="ECO:0000256" key="1">
    <source>
        <dbReference type="ARBA" id="ARBA00005254"/>
    </source>
</evidence>
<evidence type="ECO:0000313" key="4">
    <source>
        <dbReference type="Proteomes" id="UP001165368"/>
    </source>
</evidence>
<organism evidence="3 4">
    <name type="scientific">Arthrobacter hankyongi</name>
    <dbReference type="NCBI Taxonomy" id="2904801"/>
    <lineage>
        <taxon>Bacteria</taxon>
        <taxon>Bacillati</taxon>
        <taxon>Actinomycetota</taxon>
        <taxon>Actinomycetes</taxon>
        <taxon>Micrococcales</taxon>
        <taxon>Micrococcaceae</taxon>
        <taxon>Arthrobacter</taxon>
    </lineage>
</organism>
<evidence type="ECO:0000313" key="3">
    <source>
        <dbReference type="EMBL" id="MCG2621235.1"/>
    </source>
</evidence>
<dbReference type="EMBL" id="JAKLTQ010000002">
    <property type="protein sequence ID" value="MCG2621235.1"/>
    <property type="molecule type" value="Genomic_DNA"/>
</dbReference>
<dbReference type="Gene3D" id="3.90.226.10">
    <property type="entry name" value="2-enoyl-CoA Hydratase, Chain A, domain 1"/>
    <property type="match status" value="1"/>
</dbReference>
<dbReference type="InterPro" id="IPR014748">
    <property type="entry name" value="Enoyl-CoA_hydra_C"/>
</dbReference>
<dbReference type="InterPro" id="IPR029045">
    <property type="entry name" value="ClpP/crotonase-like_dom_sf"/>
</dbReference>
<dbReference type="SUPFAM" id="SSF52096">
    <property type="entry name" value="ClpP/crotonase"/>
    <property type="match status" value="1"/>
</dbReference>
<reference evidence="3" key="1">
    <citation type="submission" date="2022-01" db="EMBL/GenBank/DDBJ databases">
        <authorList>
            <person name="Jo J.-H."/>
            <person name="Im W.-T."/>
        </authorList>
    </citation>
    <scope>NUCLEOTIDE SEQUENCE</scope>
    <source>
        <strain evidence="3">I2-34</strain>
    </source>
</reference>
<dbReference type="PANTHER" id="PTHR43459:SF1">
    <property type="entry name" value="EG:BACN32G11.4 PROTEIN"/>
    <property type="match status" value="1"/>
</dbReference>
<dbReference type="CDD" id="cd06558">
    <property type="entry name" value="crotonase-like"/>
    <property type="match status" value="1"/>
</dbReference>
<sequence>MTGEAPSATAAGRPPAEETDIDPVVLVRRDAGVVVVELNRPSRKNGLTGELVEALIDEVHAVAQNPADRVLVLTGAGDAFCSGMDLGAPVKPDELTFMRRVAALCTAIYNLPKPTIAKVNGPAVGFGANFALCCDLVLASENAVFAEVFTERGLSVDGGGSWLLPRLVGMAKAKEILFFGQRIEAAEAQRLGLVNRTVPLSELDGLCRDWAVRLADGPPRAISTIKGLLNNAASSTFVQAIEAEAVAQSLSFRSKEVREGMAAFAERRRPNFR</sequence>
<keyword evidence="4" id="KW-1185">Reference proteome</keyword>
<dbReference type="RefSeq" id="WP_237818341.1">
    <property type="nucleotide sequence ID" value="NZ_JAKLTQ010000002.1"/>
</dbReference>
<dbReference type="PANTHER" id="PTHR43459">
    <property type="entry name" value="ENOYL-COA HYDRATASE"/>
    <property type="match status" value="1"/>
</dbReference>
<name>A0ABS9L3K4_9MICC</name>
<dbReference type="Pfam" id="PF00378">
    <property type="entry name" value="ECH_1"/>
    <property type="match status" value="1"/>
</dbReference>
<feature type="region of interest" description="Disordered" evidence="2">
    <location>
        <begin position="1"/>
        <end position="21"/>
    </location>
</feature>
<accession>A0ABS9L3K4</accession>
<proteinExistence type="inferred from homology"/>
<gene>
    <name evidence="3" type="ORF">LVY72_04820</name>
</gene>
<evidence type="ECO:0000256" key="2">
    <source>
        <dbReference type="SAM" id="MobiDB-lite"/>
    </source>
</evidence>
<dbReference type="Proteomes" id="UP001165368">
    <property type="component" value="Unassembled WGS sequence"/>
</dbReference>
<protein>
    <submittedName>
        <fullName evidence="3">Enoyl-CoA hydratase-related protein</fullName>
    </submittedName>
</protein>
<dbReference type="InterPro" id="IPR001753">
    <property type="entry name" value="Enoyl-CoA_hydra/iso"/>
</dbReference>
<dbReference type="Gene3D" id="1.10.12.10">
    <property type="entry name" value="Lyase 2-enoyl-coa Hydratase, Chain A, domain 2"/>
    <property type="match status" value="1"/>
</dbReference>
<comment type="similarity">
    <text evidence="1">Belongs to the enoyl-CoA hydratase/isomerase family.</text>
</comment>